<dbReference type="InterPro" id="IPR000653">
    <property type="entry name" value="DegT/StrS_aminotransferase"/>
</dbReference>
<evidence type="ECO:0000313" key="6">
    <source>
        <dbReference type="EMBL" id="RRN45831.1"/>
    </source>
</evidence>
<feature type="modified residue" description="N6-(pyridoxal phosphate)lysine" evidence="4">
    <location>
        <position position="190"/>
    </location>
</feature>
<dbReference type="InterPro" id="IPR015424">
    <property type="entry name" value="PyrdxlP-dep_Trfase"/>
</dbReference>
<dbReference type="RefSeq" id="WP_125095258.1">
    <property type="nucleotide sequence ID" value="NZ_RRUE01000001.1"/>
</dbReference>
<dbReference type="CDD" id="cd00616">
    <property type="entry name" value="AHBA_syn"/>
    <property type="match status" value="1"/>
</dbReference>
<dbReference type="AlphaFoldDB" id="A0A3R8LTI6"/>
<protein>
    <submittedName>
        <fullName evidence="6">DegT/DnrJ/EryC1/StrS family aminotransferase</fullName>
    </submittedName>
</protein>
<dbReference type="PANTHER" id="PTHR30244:SF36">
    <property type="entry name" value="3-OXO-GLUCOSE-6-PHOSPHATE:GLUTAMATE AMINOTRANSFERASE"/>
    <property type="match status" value="1"/>
</dbReference>
<dbReference type="OrthoDB" id="9804264at2"/>
<keyword evidence="1 4" id="KW-0663">Pyridoxal phosphate</keyword>
<organism evidence="6 7">
    <name type="scientific">Lautropia dentalis</name>
    <dbReference type="NCBI Taxonomy" id="2490857"/>
    <lineage>
        <taxon>Bacteria</taxon>
        <taxon>Pseudomonadati</taxon>
        <taxon>Pseudomonadota</taxon>
        <taxon>Betaproteobacteria</taxon>
        <taxon>Burkholderiales</taxon>
        <taxon>Burkholderiaceae</taxon>
        <taxon>Lautropia</taxon>
    </lineage>
</organism>
<keyword evidence="7" id="KW-1185">Reference proteome</keyword>
<dbReference type="Proteomes" id="UP000270261">
    <property type="component" value="Unassembled WGS sequence"/>
</dbReference>
<evidence type="ECO:0000256" key="1">
    <source>
        <dbReference type="ARBA" id="ARBA00022898"/>
    </source>
</evidence>
<proteinExistence type="inferred from homology"/>
<evidence type="ECO:0000313" key="7">
    <source>
        <dbReference type="Proteomes" id="UP000270261"/>
    </source>
</evidence>
<name>A0A3R8LTI6_9BURK</name>
<evidence type="ECO:0000256" key="5">
    <source>
        <dbReference type="RuleBase" id="RU004508"/>
    </source>
</evidence>
<dbReference type="Gene3D" id="3.90.1150.10">
    <property type="entry name" value="Aspartate Aminotransferase, domain 1"/>
    <property type="match status" value="1"/>
</dbReference>
<feature type="active site" description="Proton acceptor" evidence="3">
    <location>
        <position position="190"/>
    </location>
</feature>
<dbReference type="InterPro" id="IPR015421">
    <property type="entry name" value="PyrdxlP-dep_Trfase_major"/>
</dbReference>
<keyword evidence="6" id="KW-0808">Transferase</keyword>
<keyword evidence="6" id="KW-0032">Aminotransferase</keyword>
<evidence type="ECO:0000256" key="3">
    <source>
        <dbReference type="PIRSR" id="PIRSR000390-1"/>
    </source>
</evidence>
<dbReference type="SUPFAM" id="SSF53383">
    <property type="entry name" value="PLP-dependent transferases"/>
    <property type="match status" value="1"/>
</dbReference>
<dbReference type="GO" id="GO:0008483">
    <property type="term" value="F:transaminase activity"/>
    <property type="evidence" value="ECO:0007669"/>
    <property type="project" value="UniProtKB-KW"/>
</dbReference>
<dbReference type="PIRSF" id="PIRSF000390">
    <property type="entry name" value="PLP_StrS"/>
    <property type="match status" value="1"/>
</dbReference>
<dbReference type="Gene3D" id="3.40.640.10">
    <property type="entry name" value="Type I PLP-dependent aspartate aminotransferase-like (Major domain)"/>
    <property type="match status" value="1"/>
</dbReference>
<gene>
    <name evidence="6" type="ORF">EHV23_06775</name>
</gene>
<dbReference type="GO" id="GO:0000271">
    <property type="term" value="P:polysaccharide biosynthetic process"/>
    <property type="evidence" value="ECO:0007669"/>
    <property type="project" value="TreeGrafter"/>
</dbReference>
<dbReference type="EMBL" id="RRUE01000001">
    <property type="protein sequence ID" value="RRN45831.1"/>
    <property type="molecule type" value="Genomic_DNA"/>
</dbReference>
<evidence type="ECO:0000256" key="4">
    <source>
        <dbReference type="PIRSR" id="PIRSR000390-2"/>
    </source>
</evidence>
<dbReference type="PANTHER" id="PTHR30244">
    <property type="entry name" value="TRANSAMINASE"/>
    <property type="match status" value="1"/>
</dbReference>
<sequence>MNTAPIPFLNLKGINDRHRLAFREAFERVLDSGWVLLGEETAAFERAFAAYCGVRHCVSVGNGLEALHLVLHAWGVGPGDEVIVPSHTYIATWLAISHTGATPVPVEPLPGCWDMDPAQVEAAITPRTKAIIVVHLYGRPADHLPEIRVIAQRHGLPVLEDAAQAHGSTLDGVKAGHLGNAAGFSFYPGKNLGALGDAGAVTTDDDALAHRVRMLRNYGSEKKYVNELAGFNSRMDELQAAFLYEKLKTLDQDNHRRRDIATSYRLGLQGLPGLVLPLADDARIRSAWHLFVVRHPQRDRLAAGLAERGIQTLIHYPTAVHRQQAYADQPVSQRSFPLAEEYAATLLSLPMDPTLSDQQVLRVIDGVRSVCRTLQPTG</sequence>
<dbReference type="InterPro" id="IPR015422">
    <property type="entry name" value="PyrdxlP-dep_Trfase_small"/>
</dbReference>
<dbReference type="Pfam" id="PF01041">
    <property type="entry name" value="DegT_DnrJ_EryC1"/>
    <property type="match status" value="1"/>
</dbReference>
<evidence type="ECO:0000256" key="2">
    <source>
        <dbReference type="ARBA" id="ARBA00037999"/>
    </source>
</evidence>
<comment type="caution">
    <text evidence="6">The sequence shown here is derived from an EMBL/GenBank/DDBJ whole genome shotgun (WGS) entry which is preliminary data.</text>
</comment>
<reference evidence="6 7" key="1">
    <citation type="submission" date="2018-11" db="EMBL/GenBank/DDBJ databases">
        <title>Genome sequencing of Lautropia sp. KCOM 2505 (= ChDC F240).</title>
        <authorList>
            <person name="Kook J.-K."/>
            <person name="Park S.-N."/>
            <person name="Lim Y.K."/>
        </authorList>
    </citation>
    <scope>NUCLEOTIDE SEQUENCE [LARGE SCALE GENOMIC DNA]</scope>
    <source>
        <strain evidence="6 7">KCOM 2505</strain>
    </source>
</reference>
<comment type="similarity">
    <text evidence="2 5">Belongs to the DegT/DnrJ/EryC1 family.</text>
</comment>
<accession>A0A3R8LTI6</accession>
<dbReference type="GO" id="GO:0030170">
    <property type="term" value="F:pyridoxal phosphate binding"/>
    <property type="evidence" value="ECO:0007669"/>
    <property type="project" value="TreeGrafter"/>
</dbReference>